<dbReference type="FunFam" id="3.40.50.2000:FF:000056">
    <property type="entry name" value="Glycosyltransferase"/>
    <property type="match status" value="1"/>
</dbReference>
<evidence type="ECO:0000313" key="3">
    <source>
        <dbReference type="EMBL" id="KAK7411739.1"/>
    </source>
</evidence>
<dbReference type="PANTHER" id="PTHR48048:SF81">
    <property type="entry name" value="GLYCOSYLTRANSFERASE"/>
    <property type="match status" value="1"/>
</dbReference>
<proteinExistence type="inferred from homology"/>
<keyword evidence="2" id="KW-0808">Transferase</keyword>
<keyword evidence="4" id="KW-1185">Reference proteome</keyword>
<evidence type="ECO:0000256" key="1">
    <source>
        <dbReference type="ARBA" id="ARBA00009995"/>
    </source>
</evidence>
<comment type="similarity">
    <text evidence="1">Belongs to the UDP-glycosyltransferase family.</text>
</comment>
<dbReference type="CDD" id="cd03784">
    <property type="entry name" value="GT1_Gtf-like"/>
    <property type="match status" value="1"/>
</dbReference>
<dbReference type="InterPro" id="IPR050481">
    <property type="entry name" value="UDP-glycosyltransf_plant"/>
</dbReference>
<dbReference type="InterPro" id="IPR035595">
    <property type="entry name" value="UDP_glycos_trans_CS"/>
</dbReference>
<sequence>MTTRFEVVFIATPALGNLVPIVEFANLLTKHDPRFSATVLTIHMPQRPLVNTYVQSRASESTSLRILHLPTVDPPAPDNYHSSIAFLSLHLQNHKHHVKEALLQLARTQSNSPESVRNDSNSPDSVRLAAVFVDMFGSSLVDVAAEINVPCYLFYASPASFLGFTLNLPRVDSESEFTVPSFENSLPRPVLPNAVLELNDGFSWFLSHATKYRETKGIIVNTIQELEYHALQSLYNDSKLPRVYPIGPVVDLVGSAQWDPNPAQCERIFNWLDKQPRCSVVFLCFGSMGSLKGNQVGEIAIGLERAQVRFLWALREPPEVQLEDPRDYDEVDALPLPDGFLKRTAGIGLVCGWVPQAKVLAHNAIGGFVSHCGWNSILESLWNGVPVATWPLYAEQRMNAFQMVRELGLAVEINMVEDLMRAEEVESGVRTLMEGSNEIRRKVKEMSEKCREALMVYSQVKSQGLSPDIRKKLAILNLLSITLVIGLAKVPLPACDLVHLPSPSNLVAHISFPNEQVNHFSHSKQTKGSNESIPSIISCLTCVFPLSSSALSTSLSNQGSHPLSSKSSLSPITQPCATINDTFVSLANQPRIIINDALLSPTDQLCVHINGGTRHPPHQFSMWNVHPVIHYFPAQNILRQADASTHRSRSSTRSTICIPHECPMTDGYMS</sequence>
<dbReference type="EMBL" id="JAYMYS010000001">
    <property type="protein sequence ID" value="KAK7411739.1"/>
    <property type="molecule type" value="Genomic_DNA"/>
</dbReference>
<dbReference type="AlphaFoldDB" id="A0AAN9T0N9"/>
<evidence type="ECO:0000313" key="4">
    <source>
        <dbReference type="Proteomes" id="UP001386955"/>
    </source>
</evidence>
<dbReference type="GO" id="GO:0035251">
    <property type="term" value="F:UDP-glucosyltransferase activity"/>
    <property type="evidence" value="ECO:0007669"/>
    <property type="project" value="InterPro"/>
</dbReference>
<name>A0AAN9T0N9_PSOTE</name>
<dbReference type="PROSITE" id="PS00375">
    <property type="entry name" value="UDPGT"/>
    <property type="match status" value="1"/>
</dbReference>
<dbReference type="Pfam" id="PF00201">
    <property type="entry name" value="UDPGT"/>
    <property type="match status" value="1"/>
</dbReference>
<dbReference type="SUPFAM" id="SSF53756">
    <property type="entry name" value="UDP-Glycosyltransferase/glycogen phosphorylase"/>
    <property type="match status" value="1"/>
</dbReference>
<dbReference type="InterPro" id="IPR002213">
    <property type="entry name" value="UDP_glucos_trans"/>
</dbReference>
<dbReference type="PANTHER" id="PTHR48048">
    <property type="entry name" value="GLYCOSYLTRANSFERASE"/>
    <property type="match status" value="1"/>
</dbReference>
<accession>A0AAN9T0N9</accession>
<dbReference type="Gene3D" id="3.40.50.2000">
    <property type="entry name" value="Glycogen Phosphorylase B"/>
    <property type="match status" value="2"/>
</dbReference>
<evidence type="ECO:0008006" key="5">
    <source>
        <dbReference type="Google" id="ProtNLM"/>
    </source>
</evidence>
<organism evidence="3 4">
    <name type="scientific">Psophocarpus tetragonolobus</name>
    <name type="common">Winged bean</name>
    <name type="synonym">Dolichos tetragonolobus</name>
    <dbReference type="NCBI Taxonomy" id="3891"/>
    <lineage>
        <taxon>Eukaryota</taxon>
        <taxon>Viridiplantae</taxon>
        <taxon>Streptophyta</taxon>
        <taxon>Embryophyta</taxon>
        <taxon>Tracheophyta</taxon>
        <taxon>Spermatophyta</taxon>
        <taxon>Magnoliopsida</taxon>
        <taxon>eudicotyledons</taxon>
        <taxon>Gunneridae</taxon>
        <taxon>Pentapetalae</taxon>
        <taxon>rosids</taxon>
        <taxon>fabids</taxon>
        <taxon>Fabales</taxon>
        <taxon>Fabaceae</taxon>
        <taxon>Papilionoideae</taxon>
        <taxon>50 kb inversion clade</taxon>
        <taxon>NPAAA clade</taxon>
        <taxon>indigoferoid/millettioid clade</taxon>
        <taxon>Phaseoleae</taxon>
        <taxon>Psophocarpus</taxon>
    </lineage>
</organism>
<reference evidence="3 4" key="1">
    <citation type="submission" date="2024-01" db="EMBL/GenBank/DDBJ databases">
        <title>The genomes of 5 underutilized Papilionoideae crops provide insights into root nodulation and disease resistanc.</title>
        <authorList>
            <person name="Jiang F."/>
        </authorList>
    </citation>
    <scope>NUCLEOTIDE SEQUENCE [LARGE SCALE GENOMIC DNA]</scope>
    <source>
        <strain evidence="3">DUOXIRENSHENG_FW03</strain>
        <tissue evidence="3">Leaves</tissue>
    </source>
</reference>
<evidence type="ECO:0000256" key="2">
    <source>
        <dbReference type="ARBA" id="ARBA00022679"/>
    </source>
</evidence>
<dbReference type="Proteomes" id="UP001386955">
    <property type="component" value="Unassembled WGS sequence"/>
</dbReference>
<gene>
    <name evidence="3" type="ORF">VNO78_03177</name>
</gene>
<comment type="caution">
    <text evidence="3">The sequence shown here is derived from an EMBL/GenBank/DDBJ whole genome shotgun (WGS) entry which is preliminary data.</text>
</comment>
<protein>
    <recommendedName>
        <fullName evidence="5">UDP-glycosyltransferases domain-containing protein</fullName>
    </recommendedName>
</protein>